<reference evidence="3" key="1">
    <citation type="journal article" date="2019" name="Int. J. Syst. Evol. Microbiol.">
        <title>The Global Catalogue of Microorganisms (GCM) 10K type strain sequencing project: providing services to taxonomists for standard genome sequencing and annotation.</title>
        <authorList>
            <consortium name="The Broad Institute Genomics Platform"/>
            <consortium name="The Broad Institute Genome Sequencing Center for Infectious Disease"/>
            <person name="Wu L."/>
            <person name="Ma J."/>
        </authorList>
    </citation>
    <scope>NUCLEOTIDE SEQUENCE [LARGE SCALE GENOMIC DNA]</scope>
    <source>
        <strain evidence="3">CGMCC 4.7677</strain>
    </source>
</reference>
<proteinExistence type="predicted"/>
<feature type="region of interest" description="Disordered" evidence="1">
    <location>
        <begin position="1"/>
        <end position="40"/>
    </location>
</feature>
<accession>A0ABQ3JDZ3</accession>
<comment type="caution">
    <text evidence="2">The sequence shown here is derived from an EMBL/GenBank/DDBJ whole genome shotgun (WGS) entry which is preliminary data.</text>
</comment>
<dbReference type="EMBL" id="BNAU01000011">
    <property type="protein sequence ID" value="GHF25212.1"/>
    <property type="molecule type" value="Genomic_DNA"/>
</dbReference>
<evidence type="ECO:0000256" key="1">
    <source>
        <dbReference type="SAM" id="MobiDB-lite"/>
    </source>
</evidence>
<gene>
    <name evidence="2" type="ORF">GCM10017786_69190</name>
</gene>
<organism evidence="2 3">
    <name type="scientific">Amycolatopsis deserti</name>
    <dbReference type="NCBI Taxonomy" id="185696"/>
    <lineage>
        <taxon>Bacteria</taxon>
        <taxon>Bacillati</taxon>
        <taxon>Actinomycetota</taxon>
        <taxon>Actinomycetes</taxon>
        <taxon>Pseudonocardiales</taxon>
        <taxon>Pseudonocardiaceae</taxon>
        <taxon>Amycolatopsis</taxon>
    </lineage>
</organism>
<evidence type="ECO:0000313" key="3">
    <source>
        <dbReference type="Proteomes" id="UP000605897"/>
    </source>
</evidence>
<sequence length="106" mass="11224">MAEVAFGRHAPGRADGEPVGFGPRRGEQRGPARPRLTEHDETAAAAVPGLPEGAAQDGQLTIATTQDHPVIGAHAVIVPSRPGRREETMVGYSPGRNFLRREPARG</sequence>
<evidence type="ECO:0000313" key="2">
    <source>
        <dbReference type="EMBL" id="GHF25212.1"/>
    </source>
</evidence>
<dbReference type="Proteomes" id="UP000605897">
    <property type="component" value="Unassembled WGS sequence"/>
</dbReference>
<feature type="compositionally biased region" description="Basic and acidic residues" evidence="1">
    <location>
        <begin position="24"/>
        <end position="40"/>
    </location>
</feature>
<name>A0ABQ3JDZ3_9PSEU</name>
<protein>
    <submittedName>
        <fullName evidence="2">Uncharacterized protein</fullName>
    </submittedName>
</protein>
<feature type="region of interest" description="Disordered" evidence="1">
    <location>
        <begin position="82"/>
        <end position="106"/>
    </location>
</feature>
<keyword evidence="3" id="KW-1185">Reference proteome</keyword>